<dbReference type="EMBL" id="LGTQ01000005">
    <property type="protein sequence ID" value="KPM49423.1"/>
    <property type="molecule type" value="Genomic_DNA"/>
</dbReference>
<proteinExistence type="predicted"/>
<dbReference type="AlphaFoldDB" id="A0A0P7BY41"/>
<keyword evidence="2" id="KW-1185">Reference proteome</keyword>
<dbReference type="STRING" id="1605367.AFM12_02060"/>
<evidence type="ECO:0000313" key="1">
    <source>
        <dbReference type="EMBL" id="KPM49423.1"/>
    </source>
</evidence>
<reference evidence="1 2" key="1">
    <citation type="submission" date="2015-07" db="EMBL/GenBank/DDBJ databases">
        <title>The draft genome sequence of Leadbetterella sp. JN14-9.</title>
        <authorList>
            <person name="Liu Y."/>
            <person name="Du J."/>
            <person name="Shao Z."/>
        </authorList>
    </citation>
    <scope>NUCLEOTIDE SEQUENCE [LARGE SCALE GENOMIC DNA]</scope>
    <source>
        <strain evidence="1 2">JN14-9</strain>
    </source>
</reference>
<dbReference type="Proteomes" id="UP000050454">
    <property type="component" value="Unassembled WGS sequence"/>
</dbReference>
<accession>A0A0P7BY41</accession>
<dbReference type="InterPro" id="IPR027417">
    <property type="entry name" value="P-loop_NTPase"/>
</dbReference>
<dbReference type="RefSeq" id="WP_055143615.1">
    <property type="nucleotide sequence ID" value="NZ_JXSZ01000005.1"/>
</dbReference>
<comment type="caution">
    <text evidence="1">The sequence shown here is derived from an EMBL/GenBank/DDBJ whole genome shotgun (WGS) entry which is preliminary data.</text>
</comment>
<evidence type="ECO:0000313" key="2">
    <source>
        <dbReference type="Proteomes" id="UP000050454"/>
    </source>
</evidence>
<gene>
    <name evidence="1" type="ORF">AFM12_02060</name>
</gene>
<protein>
    <recommendedName>
        <fullName evidence="3">Serine kinase</fullName>
    </recommendedName>
</protein>
<organism evidence="1 2">
    <name type="scientific">Jiulongibacter sediminis</name>
    <dbReference type="NCBI Taxonomy" id="1605367"/>
    <lineage>
        <taxon>Bacteria</taxon>
        <taxon>Pseudomonadati</taxon>
        <taxon>Bacteroidota</taxon>
        <taxon>Cytophagia</taxon>
        <taxon>Cytophagales</taxon>
        <taxon>Leadbetterellaceae</taxon>
        <taxon>Jiulongibacter</taxon>
    </lineage>
</organism>
<dbReference type="OrthoDB" id="5430844at2"/>
<name>A0A0P7BY41_9BACT</name>
<sequence>MGINSTTYKAFGLCIQSDPDLSDMLPMICSEKADLFISETTIPPRSYEKTQVFRKDTQAEINIDSETVRLHWPSIATFEITEGQEIRYQSYCDEPQTLKLFLLSEAIGIALFQLGFFMLHASAVKIKNKAHLFLGEPGAGKSTMATAFWQAGFPVLTDDLVALKIEQNNITLLPAFPQFKVWQNALDGLRIDLKNLKPSFEGRDKYLITQDFEKFEKKVIDIAQINILNLEESGDLPTFKAPIEFLKHFPLPNQLLSGALIRSHFQDSITLSKTVKINLLKRPEGFENLKHFVEQYAAQC</sequence>
<dbReference type="SUPFAM" id="SSF53795">
    <property type="entry name" value="PEP carboxykinase-like"/>
    <property type="match status" value="1"/>
</dbReference>
<evidence type="ECO:0008006" key="3">
    <source>
        <dbReference type="Google" id="ProtNLM"/>
    </source>
</evidence>
<dbReference type="Gene3D" id="3.40.50.300">
    <property type="entry name" value="P-loop containing nucleotide triphosphate hydrolases"/>
    <property type="match status" value="1"/>
</dbReference>